<dbReference type="PANTHER" id="PTHR20982">
    <property type="entry name" value="RIBOSOME RECYCLING FACTOR"/>
    <property type="match status" value="1"/>
</dbReference>
<protein>
    <submittedName>
        <fullName evidence="4">Ribosome recycling factor</fullName>
    </submittedName>
</protein>
<evidence type="ECO:0000256" key="1">
    <source>
        <dbReference type="ARBA" id="ARBA00005912"/>
    </source>
</evidence>
<dbReference type="Gene3D" id="3.30.1360.40">
    <property type="match status" value="1"/>
</dbReference>
<accession>A0A6S6RRY3</accession>
<dbReference type="GO" id="GO:0006412">
    <property type="term" value="P:translation"/>
    <property type="evidence" value="ECO:0007669"/>
    <property type="project" value="UniProtKB-KW"/>
</dbReference>
<dbReference type="Proteomes" id="UP000510842">
    <property type="component" value="Chromosome"/>
</dbReference>
<feature type="domain" description="Ribosome recycling factor" evidence="3">
    <location>
        <begin position="24"/>
        <end position="179"/>
    </location>
</feature>
<gene>
    <name evidence="4" type="primary">frr</name>
    <name evidence="4" type="ORF">PEMO_0024</name>
</gene>
<proteinExistence type="inferred from homology"/>
<comment type="similarity">
    <text evidence="1">Belongs to the RRF family.</text>
</comment>
<evidence type="ECO:0000259" key="3">
    <source>
        <dbReference type="Pfam" id="PF01765"/>
    </source>
</evidence>
<dbReference type="Pfam" id="PF01765">
    <property type="entry name" value="RRF"/>
    <property type="match status" value="1"/>
</dbReference>
<dbReference type="InterPro" id="IPR036191">
    <property type="entry name" value="RRF_sf"/>
</dbReference>
<evidence type="ECO:0000256" key="2">
    <source>
        <dbReference type="ARBA" id="ARBA00022917"/>
    </source>
</evidence>
<dbReference type="GO" id="GO:0043023">
    <property type="term" value="F:ribosomal large subunit binding"/>
    <property type="evidence" value="ECO:0007669"/>
    <property type="project" value="TreeGrafter"/>
</dbReference>
<dbReference type="RefSeq" id="WP_180824487.1">
    <property type="nucleotide sequence ID" value="NZ_LR744089.1"/>
</dbReference>
<dbReference type="InterPro" id="IPR002661">
    <property type="entry name" value="Ribosome_recyc_fac"/>
</dbReference>
<keyword evidence="5" id="KW-1185">Reference proteome</keyword>
<dbReference type="SUPFAM" id="SSF55194">
    <property type="entry name" value="Ribosome recycling factor, RRF"/>
    <property type="match status" value="1"/>
</dbReference>
<dbReference type="AlphaFoldDB" id="A0A6S6RRY3"/>
<dbReference type="PANTHER" id="PTHR20982:SF3">
    <property type="entry name" value="MITOCHONDRIAL RIBOSOME RECYCLING FACTOR PSEUDO 1"/>
    <property type="match status" value="1"/>
</dbReference>
<sequence length="181" mass="21690">METETFIKNTSFLMEKSIKLLNLNFNKLRSNKINPEIIYNIYIIYHGKQTYLKNLSNIYVENSHTLIINPWDNKIINEIKKAIFINLEINPIINNNNIKLIFPPLTEETRKSYILKARSFAEISKIYIRNTRRNIKKDIKKYKYNIDKSNKLEVILQQLTDKYINIIKKILKKKEKDLLKI</sequence>
<evidence type="ECO:0000313" key="4">
    <source>
        <dbReference type="EMBL" id="CAA3704719.1"/>
    </source>
</evidence>
<reference evidence="4 5" key="1">
    <citation type="submission" date="2019-12" db="EMBL/GenBank/DDBJ databases">
        <authorList>
            <person name="Santos-Garcia D."/>
            <person name="Santos-Garcia D."/>
            <person name="Santos-Garcia D."/>
        </authorList>
    </citation>
    <scope>NUCLEOTIDE SEQUENCE [LARGE SCALE GENOMIC DNA]</scope>
    <source>
        <strain evidence="4">PeMo</strain>
    </source>
</reference>
<organism evidence="4 5">
    <name type="scientific">Candidatus Portiera aleyrodidarum</name>
    <name type="common">primary endosymbiont of Bemisia tabaci</name>
    <dbReference type="NCBI Taxonomy" id="91844"/>
    <lineage>
        <taxon>Bacteria</taxon>
        <taxon>Pseudomonadati</taxon>
        <taxon>Pseudomonadota</taxon>
        <taxon>Gammaproteobacteria</taxon>
        <taxon>Candidatus Johnevansiales</taxon>
        <taxon>Candidatus Johnevansiaceae</taxon>
        <taxon>Candidatus Portiera</taxon>
    </lineage>
</organism>
<name>A0A6S6RRY3_9GAMM</name>
<evidence type="ECO:0000313" key="5">
    <source>
        <dbReference type="Proteomes" id="UP000510842"/>
    </source>
</evidence>
<dbReference type="Gene3D" id="1.10.132.20">
    <property type="entry name" value="Ribosome-recycling factor"/>
    <property type="match status" value="1"/>
</dbReference>
<dbReference type="EMBL" id="LR744089">
    <property type="protein sequence ID" value="CAA3704719.1"/>
    <property type="molecule type" value="Genomic_DNA"/>
</dbReference>
<dbReference type="InterPro" id="IPR023584">
    <property type="entry name" value="Ribosome_recyc_fac_dom"/>
</dbReference>
<keyword evidence="2" id="KW-0648">Protein biosynthesis</keyword>